<dbReference type="InterPro" id="IPR018247">
    <property type="entry name" value="EF_Hand_1_Ca_BS"/>
</dbReference>
<keyword evidence="3" id="KW-1133">Transmembrane helix</keyword>
<dbReference type="Proteomes" id="UP000654075">
    <property type="component" value="Unassembled WGS sequence"/>
</dbReference>
<accession>A0A813DKV5</accession>
<keyword evidence="3" id="KW-0472">Membrane</keyword>
<organism evidence="5 6">
    <name type="scientific">Polarella glacialis</name>
    <name type="common">Dinoflagellate</name>
    <dbReference type="NCBI Taxonomy" id="89957"/>
    <lineage>
        <taxon>Eukaryota</taxon>
        <taxon>Sar</taxon>
        <taxon>Alveolata</taxon>
        <taxon>Dinophyceae</taxon>
        <taxon>Suessiales</taxon>
        <taxon>Suessiaceae</taxon>
        <taxon>Polarella</taxon>
    </lineage>
</organism>
<feature type="domain" description="EF-hand" evidence="4">
    <location>
        <begin position="411"/>
        <end position="446"/>
    </location>
</feature>
<dbReference type="Pfam" id="PF13202">
    <property type="entry name" value="EF-hand_5"/>
    <property type="match status" value="1"/>
</dbReference>
<dbReference type="InterPro" id="IPR002048">
    <property type="entry name" value="EF_hand_dom"/>
</dbReference>
<dbReference type="PROSITE" id="PS00018">
    <property type="entry name" value="EF_HAND_1"/>
    <property type="match status" value="3"/>
</dbReference>
<proteinExistence type="predicted"/>
<feature type="compositionally biased region" description="Low complexity" evidence="2">
    <location>
        <begin position="588"/>
        <end position="615"/>
    </location>
</feature>
<reference evidence="5" key="1">
    <citation type="submission" date="2021-02" db="EMBL/GenBank/DDBJ databases">
        <authorList>
            <person name="Dougan E. K."/>
            <person name="Rhodes N."/>
            <person name="Thang M."/>
            <person name="Chan C."/>
        </authorList>
    </citation>
    <scope>NUCLEOTIDE SEQUENCE</scope>
</reference>
<evidence type="ECO:0000313" key="5">
    <source>
        <dbReference type="EMBL" id="CAE8586126.1"/>
    </source>
</evidence>
<dbReference type="OrthoDB" id="426237at2759"/>
<dbReference type="EMBL" id="CAJNNV010001914">
    <property type="protein sequence ID" value="CAE8586126.1"/>
    <property type="molecule type" value="Genomic_DNA"/>
</dbReference>
<evidence type="ECO:0000256" key="1">
    <source>
        <dbReference type="ARBA" id="ARBA00022837"/>
    </source>
</evidence>
<dbReference type="GO" id="GO:0005509">
    <property type="term" value="F:calcium ion binding"/>
    <property type="evidence" value="ECO:0007669"/>
    <property type="project" value="InterPro"/>
</dbReference>
<keyword evidence="3" id="KW-0812">Transmembrane</keyword>
<dbReference type="AlphaFoldDB" id="A0A813DKV5"/>
<feature type="region of interest" description="Disordered" evidence="2">
    <location>
        <begin position="588"/>
        <end position="619"/>
    </location>
</feature>
<keyword evidence="6" id="KW-1185">Reference proteome</keyword>
<dbReference type="InterPro" id="IPR011992">
    <property type="entry name" value="EF-hand-dom_pair"/>
</dbReference>
<evidence type="ECO:0000259" key="4">
    <source>
        <dbReference type="PROSITE" id="PS50222"/>
    </source>
</evidence>
<sequence length="657" mass="74051">MDTTNENRVSKFRFVQVMEELGFSEDAAALYMQLDEDGGGELTLAEISHSQNELWSNFRKWCVVTFSHGADEMLRRLAGPRSTIQKLEAISALQFFDGLCREGWDGAHEEVLFDAMSSDRQQLRNKDLRWLDYDARRHRRKVKAKLAAARAKHFDPEQKTDPKAIYEGFRRFLKTKYGSLVRAWRNALCTNDSMTDVKGKGWKSEKFSIRSCMWGILDKDSSGSITLEEFDFRGAELLAQFSAFMKARFGTAAAAFAAIDHDNNLLLKEPEFRASVKNFGFAYPQRQLFRILDKENKRRLNEEDLLFLDRWKPREFLTATTNPAAAIEFRARLLAKYRNYLHAWRTVMDKENSNSCNWDEFKDACLTIGFKGDAAGAWRHFDSKMCGVISLNDIDQASNECLLALRRWADQEFGGVRSAFQLFDEDGSNEVTYIEFKRACRIYGFNGPVKQIFRALDVGQSGTLSLNEVAFLDGWEFPPVKTVDNEDIPPSPRSPRGAGPISCPSTDAATAGLLIVTGDTENLDGLWPEGDLHPAFRSWANARRKQPVKKADGSLPVLHSQANLGDPRMFRRPVLLMAPVPPMALAAKKAGPTTTTPTTITTTTTTPTTTTTTTTWQQRRPAQPHFNPCLVVVVAVVVVVGVVVVVVLCRGQFRLLR</sequence>
<feature type="transmembrane region" description="Helical" evidence="3">
    <location>
        <begin position="630"/>
        <end position="649"/>
    </location>
</feature>
<dbReference type="OMA" id="FRTWANC"/>
<gene>
    <name evidence="5" type="ORF">PGLA1383_LOCUS5022</name>
</gene>
<comment type="caution">
    <text evidence="5">The sequence shown here is derived from an EMBL/GenBank/DDBJ whole genome shotgun (WGS) entry which is preliminary data.</text>
</comment>
<dbReference type="PROSITE" id="PS50222">
    <property type="entry name" value="EF_HAND_2"/>
    <property type="match status" value="1"/>
</dbReference>
<protein>
    <recommendedName>
        <fullName evidence="4">EF-hand domain-containing protein</fullName>
    </recommendedName>
</protein>
<evidence type="ECO:0000256" key="2">
    <source>
        <dbReference type="SAM" id="MobiDB-lite"/>
    </source>
</evidence>
<evidence type="ECO:0000313" key="6">
    <source>
        <dbReference type="Proteomes" id="UP000654075"/>
    </source>
</evidence>
<dbReference type="SUPFAM" id="SSF47473">
    <property type="entry name" value="EF-hand"/>
    <property type="match status" value="2"/>
</dbReference>
<dbReference type="Gene3D" id="1.10.238.10">
    <property type="entry name" value="EF-hand"/>
    <property type="match status" value="2"/>
</dbReference>
<dbReference type="CDD" id="cd00051">
    <property type="entry name" value="EFh"/>
    <property type="match status" value="1"/>
</dbReference>
<evidence type="ECO:0000256" key="3">
    <source>
        <dbReference type="SAM" id="Phobius"/>
    </source>
</evidence>
<name>A0A813DKV5_POLGL</name>
<keyword evidence="1" id="KW-0106">Calcium</keyword>